<feature type="transmembrane region" description="Helical" evidence="1">
    <location>
        <begin position="25"/>
        <end position="43"/>
    </location>
</feature>
<accession>M5IH61</accession>
<reference evidence="2 3" key="1">
    <citation type="journal article" date="2013" name="Genome Announc.">
        <title>Genome Sequence of Campylobacter showae UNSWCD, Isolated from a Patient with Crohn's Disease.</title>
        <authorList>
            <person name="Tay A.P."/>
            <person name="Kaakoush N.O."/>
            <person name="Deshpande N.P."/>
            <person name="Chen Z."/>
            <person name="Mitchell H."/>
            <person name="Wilkins M.R."/>
        </authorList>
    </citation>
    <scope>NUCLEOTIDE SEQUENCE [LARGE SCALE GENOMIC DNA]</scope>
    <source>
        <strain evidence="2 3">CSUNSWCD</strain>
    </source>
</reference>
<protein>
    <submittedName>
        <fullName evidence="2">Uncharacterized protein</fullName>
    </submittedName>
</protein>
<dbReference type="PATRIC" id="fig|1244083.3.peg.550"/>
<name>M5IH61_9BACT</name>
<dbReference type="Proteomes" id="UP000011939">
    <property type="component" value="Unassembled WGS sequence"/>
</dbReference>
<gene>
    <name evidence="2" type="ORF">CSUNSWCD_1176</name>
</gene>
<dbReference type="EMBL" id="AMZQ01000002">
    <property type="protein sequence ID" value="EKU11852.1"/>
    <property type="molecule type" value="Genomic_DNA"/>
</dbReference>
<keyword evidence="1" id="KW-1133">Transmembrane helix</keyword>
<keyword evidence="1" id="KW-0472">Membrane</keyword>
<dbReference type="AlphaFoldDB" id="M5IH61"/>
<keyword evidence="1" id="KW-0812">Transmembrane</keyword>
<proteinExistence type="predicted"/>
<evidence type="ECO:0000256" key="1">
    <source>
        <dbReference type="SAM" id="Phobius"/>
    </source>
</evidence>
<evidence type="ECO:0000313" key="2">
    <source>
        <dbReference type="EMBL" id="EKU11852.1"/>
    </source>
</evidence>
<evidence type="ECO:0000313" key="3">
    <source>
        <dbReference type="Proteomes" id="UP000011939"/>
    </source>
</evidence>
<sequence length="59" mass="6668">MLIIITFTGPSGTAALKPSSKPCKNAFIFVLFSFLYFGFYLNLRDFEVVKFDAKSGFNF</sequence>
<comment type="caution">
    <text evidence="2">The sequence shown here is derived from an EMBL/GenBank/DDBJ whole genome shotgun (WGS) entry which is preliminary data.</text>
</comment>
<organism evidence="2 3">
    <name type="scientific">Campylobacter showae CSUNSWCD</name>
    <dbReference type="NCBI Taxonomy" id="1244083"/>
    <lineage>
        <taxon>Bacteria</taxon>
        <taxon>Pseudomonadati</taxon>
        <taxon>Campylobacterota</taxon>
        <taxon>Epsilonproteobacteria</taxon>
        <taxon>Campylobacterales</taxon>
        <taxon>Campylobacteraceae</taxon>
        <taxon>Campylobacter</taxon>
    </lineage>
</organism>